<sequence>MRVKTLSTEFKTFALLVPFFVVVAAVYAYFTDPMEWVGIVGLSLTACLCAFIAGFIWLTSRKVDDRPEDNELGEISDAATDNYGFFSPHSWWPLWLGLSSAVVFLGVAIGWWLVMIAAPFMALATVGWTFEYFRGEKAV</sequence>
<evidence type="ECO:0000256" key="3">
    <source>
        <dbReference type="ARBA" id="ARBA00006870"/>
    </source>
</evidence>
<evidence type="ECO:0000256" key="8">
    <source>
        <dbReference type="ARBA" id="ARBA00023136"/>
    </source>
</evidence>
<evidence type="ECO:0000256" key="5">
    <source>
        <dbReference type="ARBA" id="ARBA00022692"/>
    </source>
</evidence>
<dbReference type="Proteomes" id="UP000319516">
    <property type="component" value="Unassembled WGS sequence"/>
</dbReference>
<evidence type="ECO:0000256" key="2">
    <source>
        <dbReference type="ARBA" id="ARBA00004651"/>
    </source>
</evidence>
<evidence type="ECO:0000256" key="7">
    <source>
        <dbReference type="ARBA" id="ARBA00022989"/>
    </source>
</evidence>
<dbReference type="InterPro" id="IPR021050">
    <property type="entry name" value="Cyt_c_oxidase_su4_actinobac"/>
</dbReference>
<keyword evidence="8 10" id="KW-0472">Membrane</keyword>
<evidence type="ECO:0000256" key="1">
    <source>
        <dbReference type="ARBA" id="ARBA00002536"/>
    </source>
</evidence>
<keyword evidence="13" id="KW-1185">Reference proteome</keyword>
<keyword evidence="6 10" id="KW-1278">Translocase</keyword>
<name>A0A542YRE2_9MICO</name>
<dbReference type="GO" id="GO:0022900">
    <property type="term" value="P:electron transport chain"/>
    <property type="evidence" value="ECO:0007669"/>
    <property type="project" value="InterPro"/>
</dbReference>
<comment type="subunit">
    <text evidence="10">Associates with subunits I, II and III to form cytochrome c oxidase.</text>
</comment>
<feature type="transmembrane region" description="Helical" evidence="11">
    <location>
        <begin position="94"/>
        <end position="122"/>
    </location>
</feature>
<accession>A0A542YRE2</accession>
<protein>
    <recommendedName>
        <fullName evidence="10">Cytochrome c oxidase polypeptide 4</fullName>
        <ecNumber evidence="10">7.1.1.9</ecNumber>
    </recommendedName>
    <alternativeName>
        <fullName evidence="10">Cytochrome aa3 subunit 4</fullName>
    </alternativeName>
    <alternativeName>
        <fullName evidence="10">Cytochrome c oxidase polypeptide IV</fullName>
    </alternativeName>
</protein>
<dbReference type="AlphaFoldDB" id="A0A542YRE2"/>
<dbReference type="PIRSF" id="PIRSF017385">
    <property type="entry name" value="CtaF"/>
    <property type="match status" value="1"/>
</dbReference>
<dbReference type="RefSeq" id="WP_228393057.1">
    <property type="nucleotide sequence ID" value="NZ_BAAAIK010000002.1"/>
</dbReference>
<evidence type="ECO:0000313" key="12">
    <source>
        <dbReference type="EMBL" id="TQL50617.1"/>
    </source>
</evidence>
<evidence type="ECO:0000313" key="13">
    <source>
        <dbReference type="Proteomes" id="UP000319516"/>
    </source>
</evidence>
<dbReference type="EMBL" id="VFOP01000001">
    <property type="protein sequence ID" value="TQL50617.1"/>
    <property type="molecule type" value="Genomic_DNA"/>
</dbReference>
<comment type="similarity">
    <text evidence="3 10">Belongs to the cytochrome c oxidase bacterial subunit CtaF family.</text>
</comment>
<comment type="function">
    <text evidence="1 10">Part of cytochrome c oxidase, its function is unknown.</text>
</comment>
<keyword evidence="5 11" id="KW-0812">Transmembrane</keyword>
<comment type="subcellular location">
    <subcellularLocation>
        <location evidence="2">Cell membrane</location>
        <topology evidence="2">Multi-pass membrane protein</topology>
    </subcellularLocation>
</comment>
<dbReference type="EC" id="7.1.1.9" evidence="10"/>
<keyword evidence="4 10" id="KW-1003">Cell membrane</keyword>
<evidence type="ECO:0000256" key="11">
    <source>
        <dbReference type="SAM" id="Phobius"/>
    </source>
</evidence>
<evidence type="ECO:0000256" key="9">
    <source>
        <dbReference type="ARBA" id="ARBA00047816"/>
    </source>
</evidence>
<dbReference type="Pfam" id="PF12270">
    <property type="entry name" value="Cyt_c_ox_IV"/>
    <property type="match status" value="1"/>
</dbReference>
<feature type="transmembrane region" description="Helical" evidence="11">
    <location>
        <begin position="12"/>
        <end position="30"/>
    </location>
</feature>
<gene>
    <name evidence="12" type="ORF">FB467_1730</name>
</gene>
<evidence type="ECO:0000256" key="10">
    <source>
        <dbReference type="PIRNR" id="PIRNR017385"/>
    </source>
</evidence>
<comment type="catalytic activity">
    <reaction evidence="9 10">
        <text>4 Fe(II)-[cytochrome c] + O2 + 8 H(+)(in) = 4 Fe(III)-[cytochrome c] + 2 H2O + 4 H(+)(out)</text>
        <dbReference type="Rhea" id="RHEA:11436"/>
        <dbReference type="Rhea" id="RHEA-COMP:10350"/>
        <dbReference type="Rhea" id="RHEA-COMP:14399"/>
        <dbReference type="ChEBI" id="CHEBI:15377"/>
        <dbReference type="ChEBI" id="CHEBI:15378"/>
        <dbReference type="ChEBI" id="CHEBI:15379"/>
        <dbReference type="ChEBI" id="CHEBI:29033"/>
        <dbReference type="ChEBI" id="CHEBI:29034"/>
        <dbReference type="EC" id="7.1.1.9"/>
    </reaction>
</comment>
<evidence type="ECO:0000256" key="6">
    <source>
        <dbReference type="ARBA" id="ARBA00022967"/>
    </source>
</evidence>
<dbReference type="GO" id="GO:0005886">
    <property type="term" value="C:plasma membrane"/>
    <property type="evidence" value="ECO:0007669"/>
    <property type="project" value="UniProtKB-SubCell"/>
</dbReference>
<keyword evidence="7 11" id="KW-1133">Transmembrane helix</keyword>
<feature type="transmembrane region" description="Helical" evidence="11">
    <location>
        <begin position="36"/>
        <end position="58"/>
    </location>
</feature>
<proteinExistence type="inferred from homology"/>
<evidence type="ECO:0000256" key="4">
    <source>
        <dbReference type="ARBA" id="ARBA00022475"/>
    </source>
</evidence>
<reference evidence="12 13" key="1">
    <citation type="submission" date="2019-06" db="EMBL/GenBank/DDBJ databases">
        <title>Sequencing the genomes of 1000 actinobacteria strains.</title>
        <authorList>
            <person name="Klenk H.-P."/>
        </authorList>
    </citation>
    <scope>NUCLEOTIDE SEQUENCE [LARGE SCALE GENOMIC DNA]</scope>
    <source>
        <strain evidence="12 13">DSM 12335</strain>
    </source>
</reference>
<dbReference type="GO" id="GO:0004129">
    <property type="term" value="F:cytochrome-c oxidase activity"/>
    <property type="evidence" value="ECO:0007669"/>
    <property type="project" value="UniProtKB-EC"/>
</dbReference>
<organism evidence="12 13">
    <name type="scientific">Ornithinicoccus hortensis</name>
    <dbReference type="NCBI Taxonomy" id="82346"/>
    <lineage>
        <taxon>Bacteria</taxon>
        <taxon>Bacillati</taxon>
        <taxon>Actinomycetota</taxon>
        <taxon>Actinomycetes</taxon>
        <taxon>Micrococcales</taxon>
        <taxon>Intrasporangiaceae</taxon>
        <taxon>Ornithinicoccus</taxon>
    </lineage>
</organism>
<comment type="caution">
    <text evidence="12">The sequence shown here is derived from an EMBL/GenBank/DDBJ whole genome shotgun (WGS) entry which is preliminary data.</text>
</comment>